<gene>
    <name evidence="4" type="ORF">DXH95_15000</name>
</gene>
<evidence type="ECO:0000313" key="4">
    <source>
        <dbReference type="EMBL" id="RDV01592.1"/>
    </source>
</evidence>
<keyword evidence="4" id="KW-0449">Lipoprotein</keyword>
<dbReference type="EMBL" id="QRGP01000003">
    <property type="protein sequence ID" value="RDV01592.1"/>
    <property type="molecule type" value="Genomic_DNA"/>
</dbReference>
<organism evidence="4 5">
    <name type="scientific">Sphingorhabdus pulchriflava</name>
    <dbReference type="NCBI Taxonomy" id="2292257"/>
    <lineage>
        <taxon>Bacteria</taxon>
        <taxon>Pseudomonadati</taxon>
        <taxon>Pseudomonadota</taxon>
        <taxon>Alphaproteobacteria</taxon>
        <taxon>Sphingomonadales</taxon>
        <taxon>Sphingomonadaceae</taxon>
        <taxon>Sphingorhabdus</taxon>
    </lineage>
</organism>
<keyword evidence="5" id="KW-1185">Reference proteome</keyword>
<proteinExistence type="inferred from homology"/>
<dbReference type="AlphaFoldDB" id="A0A371B233"/>
<dbReference type="Pfam" id="PF04333">
    <property type="entry name" value="MlaA"/>
    <property type="match status" value="1"/>
</dbReference>
<dbReference type="PANTHER" id="PTHR30035">
    <property type="entry name" value="LIPOPROTEIN VACJ-RELATED"/>
    <property type="match status" value="1"/>
</dbReference>
<feature type="compositionally biased region" description="Pro residues" evidence="3">
    <location>
        <begin position="53"/>
        <end position="62"/>
    </location>
</feature>
<dbReference type="GO" id="GO:0120010">
    <property type="term" value="P:intermembrane phospholipid transfer"/>
    <property type="evidence" value="ECO:0007669"/>
    <property type="project" value="TreeGrafter"/>
</dbReference>
<dbReference type="GO" id="GO:0016020">
    <property type="term" value="C:membrane"/>
    <property type="evidence" value="ECO:0007669"/>
    <property type="project" value="InterPro"/>
</dbReference>
<name>A0A371B233_9SPHN</name>
<comment type="similarity">
    <text evidence="1">Belongs to the MlaA family.</text>
</comment>
<evidence type="ECO:0000256" key="2">
    <source>
        <dbReference type="ARBA" id="ARBA00022729"/>
    </source>
</evidence>
<accession>A0A371B233</accession>
<evidence type="ECO:0000256" key="3">
    <source>
        <dbReference type="SAM" id="MobiDB-lite"/>
    </source>
</evidence>
<dbReference type="OrthoDB" id="9785326at2"/>
<feature type="region of interest" description="Disordered" evidence="3">
    <location>
        <begin position="27"/>
        <end position="62"/>
    </location>
</feature>
<dbReference type="PRINTS" id="PR01805">
    <property type="entry name" value="VACJLIPOPROT"/>
</dbReference>
<dbReference type="InterPro" id="IPR007428">
    <property type="entry name" value="MlaA"/>
</dbReference>
<comment type="caution">
    <text evidence="4">The sequence shown here is derived from an EMBL/GenBank/DDBJ whole genome shotgun (WGS) entry which is preliminary data.</text>
</comment>
<evidence type="ECO:0000313" key="5">
    <source>
        <dbReference type="Proteomes" id="UP000263833"/>
    </source>
</evidence>
<sequence length="301" mass="31907">MGASLATAILFVAVPTGEAVSAPIADPVETEPAEPTGKQADNEPPFDLSKLEPLPPTTPPEPIADEIVVTARTADPRDPVEAINVEAFQLVQGADAALVAPVAEAYEGAVPSPVRQGIGNFLNNLLEPVVALNFLLQLKPGKAAETLGRFAINTTFGVGGLVDVAKTKPFNLPRRPNGFANTLGFYGVKPGPYFFLPLIGPTTLRDMIGGGIDGLVYPTVIGKPFTQLHYTLPAGTLSSLNSRIANDCELRALNEDTADPYAATRDYYLWRRQAQIDELKGRQPAPLPVGTVAKCKTGADR</sequence>
<dbReference type="PANTHER" id="PTHR30035:SF3">
    <property type="entry name" value="INTERMEMBRANE PHOSPHOLIPID TRANSPORT SYSTEM LIPOPROTEIN MLAA"/>
    <property type="match status" value="1"/>
</dbReference>
<protein>
    <submittedName>
        <fullName evidence="4">VacJ family lipoprotein</fullName>
    </submittedName>
</protein>
<evidence type="ECO:0000256" key="1">
    <source>
        <dbReference type="ARBA" id="ARBA00010634"/>
    </source>
</evidence>
<reference evidence="5" key="1">
    <citation type="submission" date="2018-08" db="EMBL/GenBank/DDBJ databases">
        <authorList>
            <person name="Kim S.-J."/>
            <person name="Jung G.-Y."/>
        </authorList>
    </citation>
    <scope>NUCLEOTIDE SEQUENCE [LARGE SCALE GENOMIC DNA]</scope>
    <source>
        <strain evidence="5">GY_G</strain>
    </source>
</reference>
<keyword evidence="2" id="KW-0732">Signal</keyword>
<dbReference type="Proteomes" id="UP000263833">
    <property type="component" value="Unassembled WGS sequence"/>
</dbReference>